<dbReference type="Proteomes" id="UP000192366">
    <property type="component" value="Unassembled WGS sequence"/>
</dbReference>
<dbReference type="STRING" id="564198.BST17_01880"/>
<dbReference type="GO" id="GO:0009307">
    <property type="term" value="P:DNA restriction-modification system"/>
    <property type="evidence" value="ECO:0007669"/>
    <property type="project" value="UniProtKB-KW"/>
</dbReference>
<protein>
    <recommendedName>
        <fullName evidence="6">Type I restriction modification DNA specificity domain-containing protein</fullName>
    </recommendedName>
</protein>
<dbReference type="AlphaFoldDB" id="A0A1W9Z4H4"/>
<evidence type="ECO:0000256" key="1">
    <source>
        <dbReference type="ARBA" id="ARBA00010923"/>
    </source>
</evidence>
<dbReference type="InterPro" id="IPR051212">
    <property type="entry name" value="Type-I_RE_S_subunit"/>
</dbReference>
<dbReference type="Gene3D" id="3.90.220.20">
    <property type="entry name" value="DNA methylase specificity domains"/>
    <property type="match status" value="2"/>
</dbReference>
<accession>A0A1W9Z4H4</accession>
<feature type="domain" description="Type I restriction modification DNA specificity" evidence="6">
    <location>
        <begin position="6"/>
        <end position="172"/>
    </location>
</feature>
<dbReference type="PANTHER" id="PTHR43140">
    <property type="entry name" value="TYPE-1 RESTRICTION ENZYME ECOKI SPECIFICITY PROTEIN"/>
    <property type="match status" value="1"/>
</dbReference>
<dbReference type="GO" id="GO:0003677">
    <property type="term" value="F:DNA binding"/>
    <property type="evidence" value="ECO:0007669"/>
    <property type="project" value="UniProtKB-KW"/>
</dbReference>
<keyword evidence="3" id="KW-0238">DNA-binding</keyword>
<evidence type="ECO:0000256" key="4">
    <source>
        <dbReference type="ARBA" id="ARBA00038652"/>
    </source>
</evidence>
<dbReference type="SUPFAM" id="SSF116734">
    <property type="entry name" value="DNA methylase specificity domain"/>
    <property type="match status" value="2"/>
</dbReference>
<keyword evidence="2" id="KW-0680">Restriction system</keyword>
<keyword evidence="8" id="KW-1185">Reference proteome</keyword>
<gene>
    <name evidence="7" type="ORF">BST17_01880</name>
</gene>
<dbReference type="InterPro" id="IPR044946">
    <property type="entry name" value="Restrct_endonuc_typeI_TRD_sf"/>
</dbReference>
<dbReference type="CDD" id="cd17260">
    <property type="entry name" value="RMtype1_S_EcoEI-TRD1-CR1_like"/>
    <property type="match status" value="1"/>
</dbReference>
<dbReference type="OrthoDB" id="3197085at2"/>
<evidence type="ECO:0000256" key="2">
    <source>
        <dbReference type="ARBA" id="ARBA00022747"/>
    </source>
</evidence>
<evidence type="ECO:0000313" key="8">
    <source>
        <dbReference type="Proteomes" id="UP000192366"/>
    </source>
</evidence>
<dbReference type="CDD" id="cd17524">
    <property type="entry name" value="RMtype1_S_EcoUTORF5051P-TRD2-CR2_like"/>
    <property type="match status" value="1"/>
</dbReference>
<dbReference type="PANTHER" id="PTHR43140:SF1">
    <property type="entry name" value="TYPE I RESTRICTION ENZYME ECOKI SPECIFICITY SUBUNIT"/>
    <property type="match status" value="1"/>
</dbReference>
<name>A0A1W9Z4H4_MYCBA</name>
<comment type="caution">
    <text evidence="7">The sequence shown here is derived from an EMBL/GenBank/DDBJ whole genome shotgun (WGS) entry which is preliminary data.</text>
</comment>
<comment type="similarity">
    <text evidence="1">Belongs to the type-I restriction system S methylase family.</text>
</comment>
<evidence type="ECO:0000256" key="5">
    <source>
        <dbReference type="SAM" id="MobiDB-lite"/>
    </source>
</evidence>
<evidence type="ECO:0000313" key="7">
    <source>
        <dbReference type="EMBL" id="ORA07236.1"/>
    </source>
</evidence>
<dbReference type="EMBL" id="MVHJ01000001">
    <property type="protein sequence ID" value="ORA07236.1"/>
    <property type="molecule type" value="Genomic_DNA"/>
</dbReference>
<reference evidence="7 8" key="1">
    <citation type="submission" date="2017-02" db="EMBL/GenBank/DDBJ databases">
        <title>The new phylogeny of genus Mycobacterium.</title>
        <authorList>
            <person name="Tortoli E."/>
            <person name="Trovato A."/>
            <person name="Cirillo D.M."/>
        </authorList>
    </citation>
    <scope>NUCLEOTIDE SEQUENCE [LARGE SCALE GENOMIC DNA]</scope>
    <source>
        <strain evidence="7 8">DSM 45578</strain>
    </source>
</reference>
<comment type="subunit">
    <text evidence="4">The methyltransferase is composed of M and S polypeptides.</text>
</comment>
<dbReference type="Pfam" id="PF01420">
    <property type="entry name" value="Methylase_S"/>
    <property type="match status" value="1"/>
</dbReference>
<evidence type="ECO:0000259" key="6">
    <source>
        <dbReference type="Pfam" id="PF01420"/>
    </source>
</evidence>
<evidence type="ECO:0000256" key="3">
    <source>
        <dbReference type="ARBA" id="ARBA00023125"/>
    </source>
</evidence>
<organism evidence="7 8">
    <name type="scientific">Mycolicibacterium bacteremicum</name>
    <name type="common">Mycobacterium bacteremicum</name>
    <dbReference type="NCBI Taxonomy" id="564198"/>
    <lineage>
        <taxon>Bacteria</taxon>
        <taxon>Bacillati</taxon>
        <taxon>Actinomycetota</taxon>
        <taxon>Actinomycetes</taxon>
        <taxon>Mycobacteriales</taxon>
        <taxon>Mycobacteriaceae</taxon>
        <taxon>Mycolicibacterium</taxon>
    </lineage>
</organism>
<proteinExistence type="inferred from homology"/>
<feature type="region of interest" description="Disordered" evidence="5">
    <location>
        <begin position="211"/>
        <end position="235"/>
    </location>
</feature>
<dbReference type="RefSeq" id="WP_083054989.1">
    <property type="nucleotide sequence ID" value="NZ_JACKVM010000014.1"/>
</dbReference>
<dbReference type="InterPro" id="IPR000055">
    <property type="entry name" value="Restrct_endonuc_typeI_TRD"/>
</dbReference>
<sequence>MSDRPGWHTSRLDELCDINPPKPKLHNVDDSTEVLFVPMAAVNEVSGTVATPQKSTVGIVGRKSYRSFTSGDVLFAKITPCMQNGKAAVVPTIPTGLGFGSTEFHVIRPKQGTDPRLIWHFVRQQSFRDEAANHFTGTVGQLRVPADFLKSFEVMIPSDKKYQSQLAALLDAATGHSASASSHLATARRAVERFRQSVLAAACSGRLTADWREEHPEAESTAPEKTSGKKRRTREMTPLDLELPEMPDTYIVSTVGAASTLIEYGTSKKADNDALGVPVLRMGNIQRGRLEFDDLKYCPSDREIERLVLRDGDLLFNRTNSPELVGKAAVFHEPVAMTFASYLIRVRFADDVADPDFVNYWLNSAWGRMWARYVKTDGVSQSNINGTKLGCMPLPLPPIEEQREIVRRASHMLAMADALLARIDETSRSVDRSSQALLAKTFRGELVGSGDNS</sequence>